<accession>A0A6J6KSI5</accession>
<dbReference type="Gene3D" id="1.20.1260.10">
    <property type="match status" value="1"/>
</dbReference>
<dbReference type="InterPro" id="IPR012347">
    <property type="entry name" value="Ferritin-like"/>
</dbReference>
<evidence type="ECO:0000259" key="1">
    <source>
        <dbReference type="Pfam" id="PF13794"/>
    </source>
</evidence>
<protein>
    <submittedName>
        <fullName evidence="2">Unannotated protein</fullName>
    </submittedName>
</protein>
<dbReference type="EMBL" id="CAEZWD010000080">
    <property type="protein sequence ID" value="CAB4651463.1"/>
    <property type="molecule type" value="Genomic_DNA"/>
</dbReference>
<dbReference type="InterPro" id="IPR059125">
    <property type="entry name" value="Ferritin_actino"/>
</dbReference>
<feature type="domain" description="Ferritin-like" evidence="1">
    <location>
        <begin position="56"/>
        <end position="232"/>
    </location>
</feature>
<reference evidence="2" key="1">
    <citation type="submission" date="2020-05" db="EMBL/GenBank/DDBJ databases">
        <authorList>
            <person name="Chiriac C."/>
            <person name="Salcher M."/>
            <person name="Ghai R."/>
            <person name="Kavagutti S V."/>
        </authorList>
    </citation>
    <scope>NUCLEOTIDE SEQUENCE</scope>
</reference>
<gene>
    <name evidence="2" type="ORF">UFOPK2171_00679</name>
</gene>
<sequence>MPLLANAEQMSWGTPRSAKLAMRKLLVDIRQTRTFSWPTSIVPVYRLPLSVVTSPAVIDLLGVLAYGELVAFERTAADASLAPTLEDKAALAQMAAAEFAHFEQISAHLTSLGSDPIAAMQPFVSALNQFHNTLTPRDWLEGLLKAYVGDGIANDFYREISSQMDSETAKLVTEVLSDVGHAEFAVERIRTAIEQDPKVAGRLALWGRRLMGEMISQATLVAGSRPALQELFLRPPAGEAAMTATELTAMVNRLTVGHAKRMDVLGLAS</sequence>
<dbReference type="SUPFAM" id="SSF47240">
    <property type="entry name" value="Ferritin-like"/>
    <property type="match status" value="1"/>
</dbReference>
<proteinExistence type="predicted"/>
<organism evidence="2">
    <name type="scientific">freshwater metagenome</name>
    <dbReference type="NCBI Taxonomy" id="449393"/>
    <lineage>
        <taxon>unclassified sequences</taxon>
        <taxon>metagenomes</taxon>
        <taxon>ecological metagenomes</taxon>
    </lineage>
</organism>
<dbReference type="CDD" id="cd00657">
    <property type="entry name" value="Ferritin_like"/>
    <property type="match status" value="1"/>
</dbReference>
<name>A0A6J6KSI5_9ZZZZ</name>
<dbReference type="AlphaFoldDB" id="A0A6J6KSI5"/>
<dbReference type="InterPro" id="IPR009078">
    <property type="entry name" value="Ferritin-like_SF"/>
</dbReference>
<dbReference type="Pfam" id="PF13794">
    <property type="entry name" value="MiaE_2"/>
    <property type="match status" value="1"/>
</dbReference>
<evidence type="ECO:0000313" key="2">
    <source>
        <dbReference type="EMBL" id="CAB4651463.1"/>
    </source>
</evidence>